<evidence type="ECO:0000256" key="2">
    <source>
        <dbReference type="ARBA" id="ARBA00007639"/>
    </source>
</evidence>
<dbReference type="InterPro" id="IPR025997">
    <property type="entry name" value="SBP_2_dom"/>
</dbReference>
<dbReference type="InterPro" id="IPR028082">
    <property type="entry name" value="Peripla_BP_I"/>
</dbReference>
<name>A0ABZ0ZPH8_9ACTN</name>
<dbReference type="PANTHER" id="PTHR46847">
    <property type="entry name" value="D-ALLOSE-BINDING PERIPLASMIC PROTEIN-RELATED"/>
    <property type="match status" value="1"/>
</dbReference>
<dbReference type="PANTHER" id="PTHR46847:SF1">
    <property type="entry name" value="D-ALLOSE-BINDING PERIPLASMIC PROTEIN-RELATED"/>
    <property type="match status" value="1"/>
</dbReference>
<evidence type="ECO:0000256" key="1">
    <source>
        <dbReference type="ARBA" id="ARBA00004196"/>
    </source>
</evidence>
<keyword evidence="3 4" id="KW-0732">Signal</keyword>
<comment type="similarity">
    <text evidence="2">Belongs to the bacterial solute-binding protein 2 family.</text>
</comment>
<gene>
    <name evidence="6" type="ORF">SHK19_15630</name>
</gene>
<dbReference type="PROSITE" id="PS51257">
    <property type="entry name" value="PROKAR_LIPOPROTEIN"/>
    <property type="match status" value="1"/>
</dbReference>
<evidence type="ECO:0000256" key="4">
    <source>
        <dbReference type="SAM" id="SignalP"/>
    </source>
</evidence>
<protein>
    <submittedName>
        <fullName evidence="6">Substrate-binding domain-containing protein</fullName>
    </submittedName>
</protein>
<evidence type="ECO:0000313" key="7">
    <source>
        <dbReference type="Proteomes" id="UP001327225"/>
    </source>
</evidence>
<accession>A0ABZ0ZPH8</accession>
<dbReference type="EMBL" id="CP141059">
    <property type="protein sequence ID" value="WQQ25388.1"/>
    <property type="molecule type" value="Genomic_DNA"/>
</dbReference>
<feature type="signal peptide" evidence="4">
    <location>
        <begin position="1"/>
        <end position="25"/>
    </location>
</feature>
<proteinExistence type="inferred from homology"/>
<evidence type="ECO:0000259" key="5">
    <source>
        <dbReference type="Pfam" id="PF13407"/>
    </source>
</evidence>
<dbReference type="SUPFAM" id="SSF53822">
    <property type="entry name" value="Periplasmic binding protein-like I"/>
    <property type="match status" value="1"/>
</dbReference>
<feature type="domain" description="Periplasmic binding protein" evidence="5">
    <location>
        <begin position="90"/>
        <end position="338"/>
    </location>
</feature>
<dbReference type="Proteomes" id="UP001327225">
    <property type="component" value="Chromosome"/>
</dbReference>
<dbReference type="Gene3D" id="3.40.50.2300">
    <property type="match status" value="2"/>
</dbReference>
<dbReference type="Pfam" id="PF13407">
    <property type="entry name" value="Peripla_BP_4"/>
    <property type="match status" value="1"/>
</dbReference>
<sequence length="388" mass="40250">MRNNPIIRRTCGAAAVLAFVFGAVACGGSDDPGAASKDDPAAIEAADAAATRLEDYLVDSGAINVSEPLPAKPATGKSVHFLVLNLPTTQVAQEGMKAAAEAVGWELTTVLLDPTDAQAFSAGVEQAISAKADYIVGAALSLATAGEAVEKAKEAGIPVMVSYGTDPAEGADGNGIYVSAAGPEWVDQIYPAALDWAIANSGGTANILYVTLPDIPIMKATSDANTAHIEEACSTCQYEELDLSVADMGNGSIPSQVVSALQSDPTIDHIFFGFTDLGTGVYEALQAAGLAENVRLMTASAGPVDLANIAKGEGMDAGTLNAQYYVYWMVMDAMLRLDAGEDIDPATYAFAPLAVADKTNVPSVFPDDSEWLGPKDFEDQFKALWQVG</sequence>
<comment type="subcellular location">
    <subcellularLocation>
        <location evidence="1">Cell envelope</location>
    </subcellularLocation>
</comment>
<keyword evidence="7" id="KW-1185">Reference proteome</keyword>
<evidence type="ECO:0000313" key="6">
    <source>
        <dbReference type="EMBL" id="WQQ25388.1"/>
    </source>
</evidence>
<feature type="chain" id="PRO_5046095393" evidence="4">
    <location>
        <begin position="26"/>
        <end position="388"/>
    </location>
</feature>
<organism evidence="6 7">
    <name type="scientific">Nocardioides bizhenqiangii</name>
    <dbReference type="NCBI Taxonomy" id="3095076"/>
    <lineage>
        <taxon>Bacteria</taxon>
        <taxon>Bacillati</taxon>
        <taxon>Actinomycetota</taxon>
        <taxon>Actinomycetes</taxon>
        <taxon>Propionibacteriales</taxon>
        <taxon>Nocardioidaceae</taxon>
        <taxon>Nocardioides</taxon>
    </lineage>
</organism>
<reference evidence="7" key="1">
    <citation type="submission" date="2023-12" db="EMBL/GenBank/DDBJ databases">
        <title>Novel species in genus Nocardioides.</title>
        <authorList>
            <person name="Zhou H."/>
        </authorList>
    </citation>
    <scope>NUCLEOTIDE SEQUENCE [LARGE SCALE GENOMIC DNA]</scope>
    <source>
        <strain evidence="7">HM61</strain>
    </source>
</reference>
<evidence type="ECO:0000256" key="3">
    <source>
        <dbReference type="ARBA" id="ARBA00022729"/>
    </source>
</evidence>
<dbReference type="RefSeq" id="WP_322455916.1">
    <property type="nucleotide sequence ID" value="NZ_CP141059.1"/>
</dbReference>